<accession>A0A7Z0NA30</accession>
<dbReference type="EMBL" id="JACCGK010000015">
    <property type="protein sequence ID" value="NYT74066.1"/>
    <property type="molecule type" value="Genomic_DNA"/>
</dbReference>
<comment type="caution">
    <text evidence="1">The sequence shown here is derived from an EMBL/GenBank/DDBJ whole genome shotgun (WGS) entry which is preliminary data.</text>
</comment>
<reference evidence="1 2" key="1">
    <citation type="submission" date="2020-07" db="EMBL/GenBank/DDBJ databases">
        <title>Halomonas sp. QX-2 draft genome sequence.</title>
        <authorList>
            <person name="Qiu X."/>
        </authorList>
    </citation>
    <scope>NUCLEOTIDE SEQUENCE [LARGE SCALE GENOMIC DNA]</scope>
    <source>
        <strain evidence="1 2">QX-2</strain>
    </source>
</reference>
<gene>
    <name evidence="1" type="ORF">HZU72_16760</name>
</gene>
<evidence type="ECO:0000313" key="2">
    <source>
        <dbReference type="Proteomes" id="UP000520876"/>
    </source>
</evidence>
<keyword evidence="2" id="KW-1185">Reference proteome</keyword>
<proteinExistence type="predicted"/>
<evidence type="ECO:0000313" key="1">
    <source>
        <dbReference type="EMBL" id="NYT74066.1"/>
    </source>
</evidence>
<dbReference type="AlphaFoldDB" id="A0A7Z0NA30"/>
<name>A0A7Z0NA30_9GAMM</name>
<dbReference type="Proteomes" id="UP000520876">
    <property type="component" value="Unassembled WGS sequence"/>
</dbReference>
<protein>
    <submittedName>
        <fullName evidence="1">Uncharacterized protein</fullName>
    </submittedName>
</protein>
<organism evidence="1 2">
    <name type="scientific">Vreelandella sedimenti</name>
    <dbReference type="NCBI Taxonomy" id="2729618"/>
    <lineage>
        <taxon>Bacteria</taxon>
        <taxon>Pseudomonadati</taxon>
        <taxon>Pseudomonadota</taxon>
        <taxon>Gammaproteobacteria</taxon>
        <taxon>Oceanospirillales</taxon>
        <taxon>Halomonadaceae</taxon>
        <taxon>Vreelandella</taxon>
    </lineage>
</organism>
<sequence length="193" mass="22019">MSNAKRALVKFIEAMTTLGSFAMNAVALHRSPWGRVRDRLACALIVVGITLPATAFAQALNMINGDVTQKVALSDLHAMSDTTFTLYDPYQGRDVEMQGVEFRTFLIEQFGEVPPALHFTAWDDYEVTLEGWDDPNWYLISSEDGDPLTIRTRGPVRLVERDYNNQGNGDRDVENLREFNDWIWMIRSIEAKW</sequence>